<keyword evidence="3" id="KW-1185">Reference proteome</keyword>
<gene>
    <name evidence="2" type="ORF">Q9L42_017515</name>
</gene>
<feature type="compositionally biased region" description="Basic and acidic residues" evidence="1">
    <location>
        <begin position="50"/>
        <end position="64"/>
    </location>
</feature>
<evidence type="ECO:0008006" key="4">
    <source>
        <dbReference type="Google" id="ProtNLM"/>
    </source>
</evidence>
<evidence type="ECO:0000313" key="3">
    <source>
        <dbReference type="Proteomes" id="UP001225378"/>
    </source>
</evidence>
<evidence type="ECO:0000313" key="2">
    <source>
        <dbReference type="EMBL" id="XBS20132.1"/>
    </source>
</evidence>
<sequence length="98" mass="10397">MNSQSLVLVGTVSIILAACGDANHRPVEMDRNFGQSVRQLTRAQIANPDAAEHPLPDSPRKMDGESGTNTMQGYRDAYGQQVISQPVIIDVGGSSSGN</sequence>
<accession>A0AAU7NT44</accession>
<evidence type="ECO:0000256" key="1">
    <source>
        <dbReference type="SAM" id="MobiDB-lite"/>
    </source>
</evidence>
<feature type="region of interest" description="Disordered" evidence="1">
    <location>
        <begin position="46"/>
        <end position="74"/>
    </location>
</feature>
<dbReference type="RefSeq" id="WP_305907143.1">
    <property type="nucleotide sequence ID" value="NZ_CP157743.1"/>
</dbReference>
<name>A0AAU7NT44_9GAMM</name>
<organism evidence="2 3">
    <name type="scientific">Methylomarinum roseum</name>
    <dbReference type="NCBI Taxonomy" id="3067653"/>
    <lineage>
        <taxon>Bacteria</taxon>
        <taxon>Pseudomonadati</taxon>
        <taxon>Pseudomonadota</taxon>
        <taxon>Gammaproteobacteria</taxon>
        <taxon>Methylococcales</taxon>
        <taxon>Methylococcaceae</taxon>
        <taxon>Methylomarinum</taxon>
    </lineage>
</organism>
<proteinExistence type="predicted"/>
<reference evidence="2 3" key="1">
    <citation type="journal article" date="2024" name="Microbiology">
        <title>Methylomarinum rosea sp. nov., a novel halophilic methanotrophic bacterium from the hypersaline Lake Elton.</title>
        <authorList>
            <person name="Suleimanov R.Z."/>
            <person name="Oshkin I.Y."/>
            <person name="Danilova O.V."/>
            <person name="Suzina N.E."/>
            <person name="Dedysh S.N."/>
        </authorList>
    </citation>
    <scope>NUCLEOTIDE SEQUENCE [LARGE SCALE GENOMIC DNA]</scope>
    <source>
        <strain evidence="2 3">Ch1-1</strain>
    </source>
</reference>
<dbReference type="EMBL" id="CP157743">
    <property type="protein sequence ID" value="XBS20132.1"/>
    <property type="molecule type" value="Genomic_DNA"/>
</dbReference>
<dbReference type="AlphaFoldDB" id="A0AAU7NT44"/>
<protein>
    <recommendedName>
        <fullName evidence="4">Lipoprotein</fullName>
    </recommendedName>
</protein>
<dbReference type="Proteomes" id="UP001225378">
    <property type="component" value="Chromosome"/>
</dbReference>
<dbReference type="KEGG" id="mech:Q9L42_017515"/>